<dbReference type="SMART" id="SM00421">
    <property type="entry name" value="HTH_LUXR"/>
    <property type="match status" value="1"/>
</dbReference>
<dbReference type="GO" id="GO:0003677">
    <property type="term" value="F:DNA binding"/>
    <property type="evidence" value="ECO:0007669"/>
    <property type="project" value="UniProtKB-KW"/>
</dbReference>
<dbReference type="InterPro" id="IPR036388">
    <property type="entry name" value="WH-like_DNA-bd_sf"/>
</dbReference>
<dbReference type="CDD" id="cd06170">
    <property type="entry name" value="LuxR_C_like"/>
    <property type="match status" value="1"/>
</dbReference>
<dbReference type="Gene3D" id="1.10.10.10">
    <property type="entry name" value="Winged helix-like DNA-binding domain superfamily/Winged helix DNA-binding domain"/>
    <property type="match status" value="1"/>
</dbReference>
<dbReference type="GeneID" id="36301424"/>
<organism evidence="5 6">
    <name type="scientific">Microbacterium paraoxydans</name>
    <dbReference type="NCBI Taxonomy" id="199592"/>
    <lineage>
        <taxon>Bacteria</taxon>
        <taxon>Bacillati</taxon>
        <taxon>Actinomycetota</taxon>
        <taxon>Actinomycetes</taxon>
        <taxon>Micrococcales</taxon>
        <taxon>Microbacteriaceae</taxon>
        <taxon>Microbacterium</taxon>
    </lineage>
</organism>
<protein>
    <submittedName>
        <fullName evidence="5">Regulatory protein, luxR family</fullName>
    </submittedName>
</protein>
<keyword evidence="2" id="KW-0238">DNA-binding</keyword>
<keyword evidence="1" id="KW-0805">Transcription regulation</keyword>
<reference evidence="5 6" key="1">
    <citation type="submission" date="2016-10" db="EMBL/GenBank/DDBJ databases">
        <authorList>
            <person name="de Groot N.N."/>
        </authorList>
    </citation>
    <scope>NUCLEOTIDE SEQUENCE [LARGE SCALE GENOMIC DNA]</scope>
    <source>
        <strain evidence="5 6">DSM 15019</strain>
    </source>
</reference>
<dbReference type="GO" id="GO:0006355">
    <property type="term" value="P:regulation of DNA-templated transcription"/>
    <property type="evidence" value="ECO:0007669"/>
    <property type="project" value="InterPro"/>
</dbReference>
<dbReference type="AlphaFoldDB" id="A0A1H1XA74"/>
<evidence type="ECO:0000313" key="6">
    <source>
        <dbReference type="Proteomes" id="UP000182126"/>
    </source>
</evidence>
<sequence>MLAGCAALACGHAADAEEWLGSLVCGAAEHRRGRALGPFLVARTFRYGAVPAVDPQRLAPLRTGDGDSWARFAALLAILCAERGDRRAGRRWLADVRDGASRVGGDGVLRDAVESLCGLLAGEVATGDVPGTGGLLGAVSGALHAACGGDIDEGLRLLQTADLPGVGERDPMIPGFEHSPLGRAYRIVTEVLLLVWRGDIGRARLLLRRAAVELPVAIPFAGLGVVLARRLDLAVLGAFSPIARALTAVLPPAADMDVLVDRAVEAFLNGSFEAAAGAIGLWRDRGEPQARFAVPGVEEVVLVPEAGRASPAVRPPETEFADAVRHAVAASGDGAWRTEQETLREAARRLRSPFARGRVETLLGVRSGLHGDPIAARSHLAQAERLFEAAGASAWGRAVRRRLQRLETDPHVTGGAYLFVCRSAWAQRLTPRELEVAMLAVEGTGNRAIAERLSISVRTVEVHLGRVFAKLDVRNRVELTVLAHRTEQYL</sequence>
<dbReference type="PRINTS" id="PR00038">
    <property type="entry name" value="HTHLUXR"/>
</dbReference>
<evidence type="ECO:0000256" key="2">
    <source>
        <dbReference type="ARBA" id="ARBA00023125"/>
    </source>
</evidence>
<dbReference type="InterPro" id="IPR000792">
    <property type="entry name" value="Tscrpt_reg_LuxR_C"/>
</dbReference>
<dbReference type="PANTHER" id="PTHR44688">
    <property type="entry name" value="DNA-BINDING TRANSCRIPTIONAL ACTIVATOR DEVR_DOSR"/>
    <property type="match status" value="1"/>
</dbReference>
<dbReference type="PANTHER" id="PTHR44688:SF16">
    <property type="entry name" value="DNA-BINDING TRANSCRIPTIONAL ACTIVATOR DEVR_DOSR"/>
    <property type="match status" value="1"/>
</dbReference>
<accession>A0A1H1XA74</accession>
<evidence type="ECO:0000259" key="4">
    <source>
        <dbReference type="PROSITE" id="PS50043"/>
    </source>
</evidence>
<dbReference type="RefSeq" id="WP_060922652.1">
    <property type="nucleotide sequence ID" value="NZ_LT629770.1"/>
</dbReference>
<dbReference type="EMBL" id="LT629770">
    <property type="protein sequence ID" value="SDT05901.1"/>
    <property type="molecule type" value="Genomic_DNA"/>
</dbReference>
<dbReference type="Proteomes" id="UP000182126">
    <property type="component" value="Chromosome I"/>
</dbReference>
<proteinExistence type="predicted"/>
<dbReference type="PROSITE" id="PS50043">
    <property type="entry name" value="HTH_LUXR_2"/>
    <property type="match status" value="1"/>
</dbReference>
<dbReference type="InterPro" id="IPR016032">
    <property type="entry name" value="Sig_transdc_resp-reg_C-effctor"/>
</dbReference>
<dbReference type="SUPFAM" id="SSF46894">
    <property type="entry name" value="C-terminal effector domain of the bipartite response regulators"/>
    <property type="match status" value="1"/>
</dbReference>
<feature type="domain" description="HTH luxR-type" evidence="4">
    <location>
        <begin position="422"/>
        <end position="487"/>
    </location>
</feature>
<dbReference type="PROSITE" id="PS00622">
    <property type="entry name" value="HTH_LUXR_1"/>
    <property type="match status" value="1"/>
</dbReference>
<name>A0A1H1XA74_9MICO</name>
<keyword evidence="3" id="KW-0804">Transcription</keyword>
<evidence type="ECO:0000313" key="5">
    <source>
        <dbReference type="EMBL" id="SDT05901.1"/>
    </source>
</evidence>
<dbReference type="Pfam" id="PF00196">
    <property type="entry name" value="GerE"/>
    <property type="match status" value="1"/>
</dbReference>
<evidence type="ECO:0000256" key="1">
    <source>
        <dbReference type="ARBA" id="ARBA00023015"/>
    </source>
</evidence>
<gene>
    <name evidence="5" type="ORF">SAMN04489809_3404</name>
</gene>
<evidence type="ECO:0000256" key="3">
    <source>
        <dbReference type="ARBA" id="ARBA00023163"/>
    </source>
</evidence>